<dbReference type="Pfam" id="PF07647">
    <property type="entry name" value="SAM_2"/>
    <property type="match status" value="1"/>
</dbReference>
<dbReference type="Gene3D" id="1.10.150.50">
    <property type="entry name" value="Transcription Factor, Ets-1"/>
    <property type="match status" value="1"/>
</dbReference>
<dbReference type="EC" id="2.7.11.1" evidence="10"/>
<dbReference type="SUPFAM" id="SSF56112">
    <property type="entry name" value="Protein kinase-like (PK-like)"/>
    <property type="match status" value="1"/>
</dbReference>
<dbReference type="EMBL" id="CP033149">
    <property type="protein sequence ID" value="AYO41984.1"/>
    <property type="molecule type" value="Genomic_DNA"/>
</dbReference>
<sequence length="875" mass="96104">MDYTFDSVTYQAVRSWGLSEITAWLQKNKLGQHSSAFVRNDIYGGALLHLDHGVLKEMGITNVGDRLRLISAIRLLHKQCAMNAAPNNSSMLTAESCMNYANAPLSYAPPIISSNTPLQRSATMSHPSTHPVRTASPLPLNGSLPPLGVMQSARVMSMVNPLAHPMTPTQRAHTMEPPLSDLGSRSTTPSSSSSTNSRRPNTATGVTDAHDCPAPSILNAPRSPSSSHVRRPASALSTTNPTSTGYTVGRGAFGPKSRLGQISAPYNLRRPETESEERPPETTTDPMTGTPVKSLETIRRHIVKFLAEDGSSRSVDVSQCGRASDILSKVLHKFGLPTDPEFIRYMRHWVVAMTDADAQLKVLSEMELMTVCSQPHNYAPVWQHGLYLLRTTDNAPLRPGSQREVPNDSFRYALAKTKRASTFSILNGLGGNSIHGTEDFISPTRSTAYNRVKAATPDLTSSLPAVRRRVQNFFGQRPPSELISSHLSDFFPSTNSNDLHSCSDPPDSPGFDSRRPSPPMRLHPVSKLYQANKSDEDMKDLAKAMVTVDEITLDLERRESMHSPSFDSTSLSTVLEHPTTHVECKETTEIFTQPRMRWHKGALIGAGSFGKVFLGMNAKTGMLMAVKQVELPPSDDDCTRRWRMMVDSLESEIELLKSIHHPNIVQYLDSHSDGKFLNIFLEYVPGGSVVSLLRNYGAFEEPLVQNFVRQILLGLQFLHAGGILHRDIKGANILVDNKGGVKISDFGISKKVESGLLGPKSGKFPGLQGSVFWMAPEVVKQSMYTDKGDIWSLGCCVVEMFSGVHPWPRLDQMQALFQIGQNRAPPLPDDISPLATDFLRCAFNLDHTVRPSAEALLGHAFLLQPADTSEIEGSD</sequence>
<reference evidence="10 11" key="1">
    <citation type="submission" date="2018-10" db="EMBL/GenBank/DDBJ databases">
        <title>Complete genome sequence of Malassezia restricta CBS 7877.</title>
        <authorList>
            <person name="Morand S.C."/>
            <person name="Bertignac M."/>
            <person name="Iltis A."/>
            <person name="Kolder I."/>
            <person name="Pirovano W."/>
            <person name="Jourdain R."/>
            <person name="Clavaud C."/>
        </authorList>
    </citation>
    <scope>NUCLEOTIDE SEQUENCE [LARGE SCALE GENOMIC DNA]</scope>
    <source>
        <strain evidence="10 11">CBS 7877</strain>
    </source>
</reference>
<evidence type="ECO:0000256" key="6">
    <source>
        <dbReference type="PROSITE-ProRule" id="PRU10141"/>
    </source>
</evidence>
<dbReference type="CDD" id="cd09534">
    <property type="entry name" value="SAM_Ste11_fungal"/>
    <property type="match status" value="1"/>
</dbReference>
<dbReference type="FunFam" id="3.30.200.20:FF:000387">
    <property type="entry name" value="Serine/threonine-protein kinase STE11"/>
    <property type="match status" value="1"/>
</dbReference>
<evidence type="ECO:0000256" key="4">
    <source>
        <dbReference type="ARBA" id="ARBA00022777"/>
    </source>
</evidence>
<dbReference type="VEuPathDB" id="FungiDB:DNF11_1034"/>
<organism evidence="10 11">
    <name type="scientific">Malassezia restricta (strain ATCC 96810 / NBRC 103918 / CBS 7877)</name>
    <name type="common">Seborrheic dermatitis infection agent</name>
    <dbReference type="NCBI Taxonomy" id="425264"/>
    <lineage>
        <taxon>Eukaryota</taxon>
        <taxon>Fungi</taxon>
        <taxon>Dikarya</taxon>
        <taxon>Basidiomycota</taxon>
        <taxon>Ustilaginomycotina</taxon>
        <taxon>Malasseziomycetes</taxon>
        <taxon>Malasseziales</taxon>
        <taxon>Malasseziaceae</taxon>
        <taxon>Malassezia</taxon>
    </lineage>
</organism>
<proteinExistence type="inferred from homology"/>
<feature type="region of interest" description="Disordered" evidence="7">
    <location>
        <begin position="164"/>
        <end position="293"/>
    </location>
</feature>
<dbReference type="PANTHER" id="PTHR48016:SF56">
    <property type="entry name" value="MAPKK KINASE"/>
    <property type="match status" value="1"/>
</dbReference>
<evidence type="ECO:0000313" key="11">
    <source>
        <dbReference type="Proteomes" id="UP000269793"/>
    </source>
</evidence>
<evidence type="ECO:0000256" key="1">
    <source>
        <dbReference type="ARBA" id="ARBA00006529"/>
    </source>
</evidence>
<evidence type="ECO:0000256" key="2">
    <source>
        <dbReference type="ARBA" id="ARBA00022679"/>
    </source>
</evidence>
<feature type="compositionally biased region" description="Low complexity" evidence="7">
    <location>
        <begin position="220"/>
        <end position="235"/>
    </location>
</feature>
<dbReference type="SMART" id="SM00454">
    <property type="entry name" value="SAM"/>
    <property type="match status" value="1"/>
</dbReference>
<dbReference type="Gene3D" id="3.10.20.90">
    <property type="entry name" value="Phosphatidylinositol 3-kinase Catalytic Subunit, Chain A, domain 1"/>
    <property type="match status" value="1"/>
</dbReference>
<dbReference type="InterPro" id="IPR000719">
    <property type="entry name" value="Prot_kinase_dom"/>
</dbReference>
<dbReference type="InterPro" id="IPR011009">
    <property type="entry name" value="Kinase-like_dom_sf"/>
</dbReference>
<dbReference type="PROSITE" id="PS00107">
    <property type="entry name" value="PROTEIN_KINASE_ATP"/>
    <property type="match status" value="1"/>
</dbReference>
<keyword evidence="2 10" id="KW-0808">Transferase</keyword>
<keyword evidence="11" id="KW-1185">Reference proteome</keyword>
<dbReference type="OrthoDB" id="266718at2759"/>
<feature type="compositionally biased region" description="Polar residues" evidence="7">
    <location>
        <begin position="118"/>
        <end position="128"/>
    </location>
</feature>
<dbReference type="Pfam" id="PF14847">
    <property type="entry name" value="Ras_bdg_2"/>
    <property type="match status" value="1"/>
</dbReference>
<keyword evidence="5 6" id="KW-0067">ATP-binding</keyword>
<evidence type="ECO:0000256" key="7">
    <source>
        <dbReference type="SAM" id="MobiDB-lite"/>
    </source>
</evidence>
<dbReference type="PROSITE" id="PS50011">
    <property type="entry name" value="PROTEIN_KINASE_DOM"/>
    <property type="match status" value="1"/>
</dbReference>
<feature type="compositionally biased region" description="Low complexity" evidence="7">
    <location>
        <begin position="184"/>
        <end position="202"/>
    </location>
</feature>
<dbReference type="InterPro" id="IPR017441">
    <property type="entry name" value="Protein_kinase_ATP_BS"/>
</dbReference>
<feature type="region of interest" description="Disordered" evidence="7">
    <location>
        <begin position="118"/>
        <end position="140"/>
    </location>
</feature>
<dbReference type="PROSITE" id="PS50105">
    <property type="entry name" value="SAM_DOMAIN"/>
    <property type="match status" value="1"/>
</dbReference>
<evidence type="ECO:0000256" key="3">
    <source>
        <dbReference type="ARBA" id="ARBA00022741"/>
    </source>
</evidence>
<dbReference type="SUPFAM" id="SSF47769">
    <property type="entry name" value="SAM/Pointed domain"/>
    <property type="match status" value="1"/>
</dbReference>
<comment type="similarity">
    <text evidence="1">Belongs to the protein kinase superfamily. STE Ser/Thr protein kinase family. MAP kinase kinase kinase subfamily.</text>
</comment>
<evidence type="ECO:0000256" key="5">
    <source>
        <dbReference type="ARBA" id="ARBA00022840"/>
    </source>
</evidence>
<feature type="domain" description="SAM" evidence="9">
    <location>
        <begin position="16"/>
        <end position="79"/>
    </location>
</feature>
<name>A0A3G2S1Y5_MALR7</name>
<dbReference type="InterPro" id="IPR029458">
    <property type="entry name" value="Ras-bd_By2"/>
</dbReference>
<evidence type="ECO:0000313" key="10">
    <source>
        <dbReference type="EMBL" id="AYO41984.1"/>
    </source>
</evidence>
<dbReference type="GO" id="GO:0004709">
    <property type="term" value="F:MAP kinase kinase kinase activity"/>
    <property type="evidence" value="ECO:0007669"/>
    <property type="project" value="UniProtKB-ARBA"/>
</dbReference>
<feature type="compositionally biased region" description="Basic and acidic residues" evidence="7">
    <location>
        <begin position="269"/>
        <end position="280"/>
    </location>
</feature>
<dbReference type="InterPro" id="IPR008271">
    <property type="entry name" value="Ser/Thr_kinase_AS"/>
</dbReference>
<feature type="compositionally biased region" description="Polar residues" evidence="7">
    <location>
        <begin position="236"/>
        <end position="246"/>
    </location>
</feature>
<dbReference type="AlphaFoldDB" id="A0A3G2S1Y5"/>
<dbReference type="PANTHER" id="PTHR48016">
    <property type="entry name" value="MAP KINASE KINASE KINASE SSK2-RELATED-RELATED"/>
    <property type="match status" value="1"/>
</dbReference>
<dbReference type="Gene3D" id="1.10.510.10">
    <property type="entry name" value="Transferase(Phosphotransferase) domain 1"/>
    <property type="match status" value="1"/>
</dbReference>
<dbReference type="PROSITE" id="PS00108">
    <property type="entry name" value="PROTEIN_KINASE_ST"/>
    <property type="match status" value="1"/>
</dbReference>
<gene>
    <name evidence="10" type="primary">STE11</name>
    <name evidence="10" type="ORF">DNF11_1034</name>
</gene>
<evidence type="ECO:0000259" key="9">
    <source>
        <dbReference type="PROSITE" id="PS50105"/>
    </source>
</evidence>
<feature type="region of interest" description="Disordered" evidence="7">
    <location>
        <begin position="496"/>
        <end position="522"/>
    </location>
</feature>
<keyword evidence="3 6" id="KW-0547">Nucleotide-binding</keyword>
<evidence type="ECO:0000259" key="8">
    <source>
        <dbReference type="PROSITE" id="PS50011"/>
    </source>
</evidence>
<protein>
    <submittedName>
        <fullName evidence="10">Serine/threonine-protein kinase STE11</fullName>
        <ecNumber evidence="10">2.7.11.1</ecNumber>
    </submittedName>
</protein>
<accession>A0A3G2S1Y5</accession>
<dbReference type="SMART" id="SM01304">
    <property type="entry name" value="Ras_bdg_2"/>
    <property type="match status" value="1"/>
</dbReference>
<dbReference type="SMART" id="SM00220">
    <property type="entry name" value="S_TKc"/>
    <property type="match status" value="1"/>
</dbReference>
<dbReference type="GO" id="GO:0005524">
    <property type="term" value="F:ATP binding"/>
    <property type="evidence" value="ECO:0007669"/>
    <property type="project" value="UniProtKB-UniRule"/>
</dbReference>
<dbReference type="Pfam" id="PF00069">
    <property type="entry name" value="Pkinase"/>
    <property type="match status" value="1"/>
</dbReference>
<dbReference type="InterPro" id="IPR001660">
    <property type="entry name" value="SAM"/>
</dbReference>
<dbReference type="InterPro" id="IPR013761">
    <property type="entry name" value="SAM/pointed_sf"/>
</dbReference>
<feature type="domain" description="Protein kinase" evidence="8">
    <location>
        <begin position="598"/>
        <end position="862"/>
    </location>
</feature>
<feature type="binding site" evidence="6">
    <location>
        <position position="627"/>
    </location>
    <ligand>
        <name>ATP</name>
        <dbReference type="ChEBI" id="CHEBI:30616"/>
    </ligand>
</feature>
<keyword evidence="4 10" id="KW-0418">Kinase</keyword>
<dbReference type="Proteomes" id="UP000269793">
    <property type="component" value="Chromosome II"/>
</dbReference>
<dbReference type="InterPro" id="IPR050538">
    <property type="entry name" value="MAP_kinase_kinase_kinase"/>
</dbReference>
<dbReference type="STRING" id="425264.A0A3G2S1Y5"/>